<organism evidence="2 3">
    <name type="scientific">Psychrobacillus faecigallinarum</name>
    <dbReference type="NCBI Taxonomy" id="2762235"/>
    <lineage>
        <taxon>Bacteria</taxon>
        <taxon>Bacillati</taxon>
        <taxon>Bacillota</taxon>
        <taxon>Bacilli</taxon>
        <taxon>Bacillales</taxon>
        <taxon>Bacillaceae</taxon>
        <taxon>Psychrobacillus</taxon>
    </lineage>
</organism>
<evidence type="ECO:0000259" key="1">
    <source>
        <dbReference type="Pfam" id="PF14266"/>
    </source>
</evidence>
<feature type="domain" description="Putative component of 'biosynthetic module'" evidence="1">
    <location>
        <begin position="292"/>
        <end position="527"/>
    </location>
</feature>
<feature type="domain" description="Putative component of 'biosynthetic module'" evidence="1">
    <location>
        <begin position="33"/>
        <end position="269"/>
    </location>
</feature>
<gene>
    <name evidence="2" type="ORF">H9650_08810</name>
</gene>
<dbReference type="RefSeq" id="WP_191697010.1">
    <property type="nucleotide sequence ID" value="NZ_JACSQO010000003.1"/>
</dbReference>
<comment type="caution">
    <text evidence="2">The sequence shown here is derived from an EMBL/GenBank/DDBJ whole genome shotgun (WGS) entry which is preliminary data.</text>
</comment>
<evidence type="ECO:0000313" key="3">
    <source>
        <dbReference type="Proteomes" id="UP000640786"/>
    </source>
</evidence>
<reference evidence="2 3" key="1">
    <citation type="submission" date="2020-08" db="EMBL/GenBank/DDBJ databases">
        <title>A Genomic Blueprint of the Chicken Gut Microbiome.</title>
        <authorList>
            <person name="Gilroy R."/>
            <person name="Ravi A."/>
            <person name="Getino M."/>
            <person name="Pursley I."/>
            <person name="Horton D.L."/>
            <person name="Alikhan N.-F."/>
            <person name="Baker D."/>
            <person name="Gharbi K."/>
            <person name="Hall N."/>
            <person name="Watson M."/>
            <person name="Adriaenssens E.M."/>
            <person name="Foster-Nyarko E."/>
            <person name="Jarju S."/>
            <person name="Secka A."/>
            <person name="Antonio M."/>
            <person name="Oren A."/>
            <person name="Chaudhuri R."/>
            <person name="La Ragione R.M."/>
            <person name="Hildebrand F."/>
            <person name="Pallen M.J."/>
        </authorList>
    </citation>
    <scope>NUCLEOTIDE SEQUENCE [LARGE SCALE GENOMIC DNA]</scope>
    <source>
        <strain evidence="2 3">Sa2BUA9</strain>
    </source>
</reference>
<sequence length="537" mass="62780">MVKLNPIRMQSWDSSNIGKWLKNSLEDPSIVTIDQDSLMYPQLLCQFIGVSLDEDEYFTILHTQINDSDGKLINLTNSLNKEISSDKLRAINQLFEIHRQEKGLSPNRMVAFLEGHFLLPRLNDNDLNRRIRIVLIDLLKQLQSNYVEGTQHHEYRRITIDMIKWIFNHVEPVLEKLDFKTGLPGFLWYGDATPSERWFLKYLAAYGFHIVIFNPCDESWPKQMFGIDEEHSFKFPKIASKPSEFPGEMPKIAGTVAFKATQEINELLHHDDSGLYKPFQFKSHSINSVRLKTTEDEAFLIAKERAMIRPHFQVSNQLVTIPVVFAKYMGIDRNRKRFWNNVHSLTSREDTHVIRQFPFTKEQKTNPLFHYRNALSSDGTLNPEIMKTSNWWSYGKLPTGTQTAIGEAIAKHVRDPILIPQGNESFEELQLYAFSQSMYLPNFVIRLFQTFDYPQFVPTIFLYNEEKGPELSRADANALCMMHYLGLDIILVNPQGHLDIEKWVQEGMFDLHWMDDRSFNEPYKEQNVVSKIFKKFR</sequence>
<dbReference type="Proteomes" id="UP000640786">
    <property type="component" value="Unassembled WGS sequence"/>
</dbReference>
<evidence type="ECO:0000313" key="2">
    <source>
        <dbReference type="EMBL" id="MBD7944217.1"/>
    </source>
</evidence>
<name>A0ABR8R9A5_9BACI</name>
<keyword evidence="3" id="KW-1185">Reference proteome</keyword>
<dbReference type="InterPro" id="IPR025647">
    <property type="entry name" value="YceG_bac"/>
</dbReference>
<dbReference type="EMBL" id="JACSQO010000003">
    <property type="protein sequence ID" value="MBD7944217.1"/>
    <property type="molecule type" value="Genomic_DNA"/>
</dbReference>
<accession>A0ABR8R9A5</accession>
<dbReference type="Pfam" id="PF14266">
    <property type="entry name" value="YceG_bac"/>
    <property type="match status" value="2"/>
</dbReference>
<protein>
    <submittedName>
        <fullName evidence="2">Tellurium resistance protein</fullName>
    </submittedName>
</protein>
<proteinExistence type="predicted"/>